<sequence>MASHGKVFDLFDDRYLELQDVMGNVEPLPMLVPYEQYRQHLIIYRMDTSHEIFLALLQDFTDRKAFETGKELWTWCVQWEVDETATRQSLVVPHSPKKPRLDTVRPNLPPAQRLRRNGAPITAQARVIDPELIREEDMLRILVDIVQVDSAVVPNFIEFLYRWIDFYEGDGKALKAALRGEIPSLWDFEYHPLVVSEDVKKRVNEANDDGDDVTKSETGSRTPEHSNAQELAQNSPTKKMRQKPDLAELERKAEESERLQYREVHFGIQPPKLNEPLPPLINIPRDPKKRAKYHAACFKSRQRAFYMLMEVGITPQHMRDYNRCQKQSVRDTPPVDGDGLKNYEQDAHIAQQVFLEKEKQIKKQMEIAISHQLAVEAQTADHSAAPEESSGAPLIPPTPSYTPLPDIAEHMQRKIQQHRLEGKDKINIVPTPLVGKMKSKLFQGARDRETVLESLKDSPVTPTPRHTIISDEEGPGTDDSENENSASDRMRIMTPAQHQVASLSVPFPYSAPSITVPPPQAPNGGSQNQLPGNFGGHAPFIAQPSAGPSHPSPYSYPVLSHGTQTGGLNIAGNFHGIPSITSGHGTSQVVPTQSLYPFAQQPHNHMQNVNRQTQGISHPVLGLSNPAPLSGVTQGLIAIQQAQGNHAPVQGQQQPPFSLSRAGAPGSNGANQNFMPSGQQQPPHLYPPSAASLTTFRPGMQRIAPSPLTFIPPPSPFSSLAPSLLATSPFGISHASIPVQIYFPGVVVPPNTIGPGGAKLGNKGNAETDAFLLGHTQPGSGKITLSKAIFLPVGVWPNATERVRKGKYTVLESYPAPGPRMPNYTTGTPHQAAYKKMEQAYGFMVCSNPAARERELTKRWRVSRGRMTASERGAVWEGWAVELDREISLSREERRGAVLHDMLIDGKAAVDSDRERRRREIEEMLEQEEAMEDESSDMDIYE</sequence>
<dbReference type="OrthoDB" id="3787206at2759"/>
<proteinExistence type="predicted"/>
<feature type="compositionally biased region" description="Polar residues" evidence="1">
    <location>
        <begin position="216"/>
        <end position="237"/>
    </location>
</feature>
<evidence type="ECO:0000313" key="2">
    <source>
        <dbReference type="EMBL" id="EOA92318.1"/>
    </source>
</evidence>
<dbReference type="STRING" id="671987.R0KHE9"/>
<feature type="compositionally biased region" description="Polar residues" evidence="1">
    <location>
        <begin position="643"/>
        <end position="657"/>
    </location>
</feature>
<protein>
    <submittedName>
        <fullName evidence="2">Uncharacterized protein</fullName>
    </submittedName>
</protein>
<dbReference type="Proteomes" id="UP000016935">
    <property type="component" value="Unassembled WGS sequence"/>
</dbReference>
<gene>
    <name evidence="2" type="ORF">SETTUDRAFT_85284</name>
</gene>
<feature type="compositionally biased region" description="Basic and acidic residues" evidence="1">
    <location>
        <begin position="910"/>
        <end position="922"/>
    </location>
</feature>
<feature type="compositionally biased region" description="Acidic residues" evidence="1">
    <location>
        <begin position="470"/>
        <end position="482"/>
    </location>
</feature>
<feature type="compositionally biased region" description="Basic and acidic residues" evidence="1">
    <location>
        <begin position="242"/>
        <end position="254"/>
    </location>
</feature>
<reference evidence="2 3" key="1">
    <citation type="journal article" date="2012" name="PLoS Pathog.">
        <title>Diverse lifestyles and strategies of plant pathogenesis encoded in the genomes of eighteen Dothideomycetes fungi.</title>
        <authorList>
            <person name="Ohm R.A."/>
            <person name="Feau N."/>
            <person name="Henrissat B."/>
            <person name="Schoch C.L."/>
            <person name="Horwitz B.A."/>
            <person name="Barry K.W."/>
            <person name="Condon B.J."/>
            <person name="Copeland A.C."/>
            <person name="Dhillon B."/>
            <person name="Glaser F."/>
            <person name="Hesse C.N."/>
            <person name="Kosti I."/>
            <person name="LaButti K."/>
            <person name="Lindquist E.A."/>
            <person name="Lucas S."/>
            <person name="Salamov A.A."/>
            <person name="Bradshaw R.E."/>
            <person name="Ciuffetti L."/>
            <person name="Hamelin R.C."/>
            <person name="Kema G.H.J."/>
            <person name="Lawrence C."/>
            <person name="Scott J.A."/>
            <person name="Spatafora J.W."/>
            <person name="Turgeon B.G."/>
            <person name="de Wit P.J.G.M."/>
            <person name="Zhong S."/>
            <person name="Goodwin S.B."/>
            <person name="Grigoriev I.V."/>
        </authorList>
    </citation>
    <scope>NUCLEOTIDE SEQUENCE [LARGE SCALE GENOMIC DNA]</scope>
    <source>
        <strain evidence="3">28A</strain>
    </source>
</reference>
<feature type="region of interest" description="Disordered" evidence="1">
    <location>
        <begin position="452"/>
        <end position="485"/>
    </location>
</feature>
<feature type="region of interest" description="Disordered" evidence="1">
    <location>
        <begin position="378"/>
        <end position="404"/>
    </location>
</feature>
<evidence type="ECO:0000256" key="1">
    <source>
        <dbReference type="SAM" id="MobiDB-lite"/>
    </source>
</evidence>
<feature type="compositionally biased region" description="Acidic residues" evidence="1">
    <location>
        <begin position="923"/>
        <end position="942"/>
    </location>
</feature>
<organism evidence="2 3">
    <name type="scientific">Exserohilum turcicum (strain 28A)</name>
    <name type="common">Northern leaf blight fungus</name>
    <name type="synonym">Setosphaeria turcica</name>
    <dbReference type="NCBI Taxonomy" id="671987"/>
    <lineage>
        <taxon>Eukaryota</taxon>
        <taxon>Fungi</taxon>
        <taxon>Dikarya</taxon>
        <taxon>Ascomycota</taxon>
        <taxon>Pezizomycotina</taxon>
        <taxon>Dothideomycetes</taxon>
        <taxon>Pleosporomycetidae</taxon>
        <taxon>Pleosporales</taxon>
        <taxon>Pleosporineae</taxon>
        <taxon>Pleosporaceae</taxon>
        <taxon>Exserohilum</taxon>
    </lineage>
</organism>
<feature type="region of interest" description="Disordered" evidence="1">
    <location>
        <begin position="201"/>
        <end position="254"/>
    </location>
</feature>
<dbReference type="EMBL" id="KB908481">
    <property type="protein sequence ID" value="EOA92318.1"/>
    <property type="molecule type" value="Genomic_DNA"/>
</dbReference>
<accession>R0KHE9</accession>
<dbReference type="HOGENOM" id="CLU_299766_0_0_1"/>
<feature type="region of interest" description="Disordered" evidence="1">
    <location>
        <begin position="511"/>
        <end position="530"/>
    </location>
</feature>
<feature type="region of interest" description="Disordered" evidence="1">
    <location>
        <begin position="643"/>
        <end position="688"/>
    </location>
</feature>
<dbReference type="AlphaFoldDB" id="R0KHE9"/>
<keyword evidence="3" id="KW-1185">Reference proteome</keyword>
<name>R0KHE9_EXST2</name>
<evidence type="ECO:0000313" key="3">
    <source>
        <dbReference type="Proteomes" id="UP000016935"/>
    </source>
</evidence>
<dbReference type="eggNOG" id="ENOG502RIPC">
    <property type="taxonomic scope" value="Eukaryota"/>
</dbReference>
<dbReference type="RefSeq" id="XP_008020390.1">
    <property type="nucleotide sequence ID" value="XM_008022199.1"/>
</dbReference>
<feature type="region of interest" description="Disordered" evidence="1">
    <location>
        <begin position="910"/>
        <end position="942"/>
    </location>
</feature>
<dbReference type="GeneID" id="19405512"/>
<feature type="compositionally biased region" description="Polar residues" evidence="1">
    <location>
        <begin position="668"/>
        <end position="682"/>
    </location>
</feature>
<reference evidence="2 3" key="2">
    <citation type="journal article" date="2013" name="PLoS Genet.">
        <title>Comparative genome structure, secondary metabolite, and effector coding capacity across Cochliobolus pathogens.</title>
        <authorList>
            <person name="Condon B.J."/>
            <person name="Leng Y."/>
            <person name="Wu D."/>
            <person name="Bushley K.E."/>
            <person name="Ohm R.A."/>
            <person name="Otillar R."/>
            <person name="Martin J."/>
            <person name="Schackwitz W."/>
            <person name="Grimwood J."/>
            <person name="MohdZainudin N."/>
            <person name="Xue C."/>
            <person name="Wang R."/>
            <person name="Manning V.A."/>
            <person name="Dhillon B."/>
            <person name="Tu Z.J."/>
            <person name="Steffenson B.J."/>
            <person name="Salamov A."/>
            <person name="Sun H."/>
            <person name="Lowry S."/>
            <person name="LaButti K."/>
            <person name="Han J."/>
            <person name="Copeland A."/>
            <person name="Lindquist E."/>
            <person name="Barry K."/>
            <person name="Schmutz J."/>
            <person name="Baker S.E."/>
            <person name="Ciuffetti L.M."/>
            <person name="Grigoriev I.V."/>
            <person name="Zhong S."/>
            <person name="Turgeon B.G."/>
        </authorList>
    </citation>
    <scope>NUCLEOTIDE SEQUENCE [LARGE SCALE GENOMIC DNA]</scope>
    <source>
        <strain evidence="3">28A</strain>
    </source>
</reference>